<accession>A0A3M7LY17</accession>
<sequence length="578" mass="65979">MDIIDTASSGVHIAGELTNTPMNLRKRPLGVPSRTLRSALEHLPSVNLRRLKIEKYVALAFLVPVNLIMIYMFSDYSKFFWCLFPILILRSWMDFVEISLIIIFYIYQRLYPRTAKIPQKMESFVYLLCCYNESYAELMISLDSLAEQKQLDAHKKAIIIVCDGRVRGKGMPKTAAAHLKEDIIERPTSSVISGAYTAWDGSSMDVEIVKGEFRDLPVICIIKNENRGKRDGIVLIRSFLRKFNQRESRHSLAMLSPMLFTELTGFITDVCIQSVDYAVGIDADTRFDPECVVNLIQAIRESDRVMGVTGYIRPDPKTLGRFSISYLYQNAEYMVGQHRRRLRQSLTSGKVTCLPGCCQILRVAECTMGDDVLGKFGYYPKDTDGLFRTVRSMMSEDRDHICLVLAENAHVQTRLCLSARAFTTAPTTPSVFLSQRRRWTLGPLTSDSLLFSRKSTGWVERVAAMSSLIHLLVNPALFLSKFYPTIEDTTLTSYSGHLDPTTRYCLFFFENYRMVWDLLVIITSTGSPTEAVQLFIGSMMYGYFAPLINFMTHLYTLYKLDDFRWGKTRVVVAQKTEL</sequence>
<keyword evidence="12" id="KW-1185">Reference proteome</keyword>
<dbReference type="InterPro" id="IPR004835">
    <property type="entry name" value="Chitin_synth"/>
</dbReference>
<dbReference type="Proteomes" id="UP000265663">
    <property type="component" value="Unassembled WGS sequence"/>
</dbReference>
<proteinExistence type="predicted"/>
<name>A0A3M7LY17_9PLEO</name>
<reference evidence="11 12" key="1">
    <citation type="journal article" date="2014" name="PLoS ONE">
        <title>De novo Genome Assembly of the Fungal Plant Pathogen Pyrenophora semeniperda.</title>
        <authorList>
            <person name="Soliai M.M."/>
            <person name="Meyer S.E."/>
            <person name="Udall J.A."/>
            <person name="Elzinga D.E."/>
            <person name="Hermansen R.A."/>
            <person name="Bodily P.M."/>
            <person name="Hart A.A."/>
            <person name="Coleman C.E."/>
        </authorList>
    </citation>
    <scope>NUCLEOTIDE SEQUENCE [LARGE SCALE GENOMIC DNA]</scope>
    <source>
        <strain evidence="11 12">CCB06</strain>
        <tissue evidence="11">Mycelium</tissue>
    </source>
</reference>
<evidence type="ECO:0000256" key="1">
    <source>
        <dbReference type="ARBA" id="ARBA00004651"/>
    </source>
</evidence>
<feature type="transmembrane region" description="Helical" evidence="10">
    <location>
        <begin position="56"/>
        <end position="74"/>
    </location>
</feature>
<evidence type="ECO:0000313" key="12">
    <source>
        <dbReference type="Proteomes" id="UP000265663"/>
    </source>
</evidence>
<dbReference type="GO" id="GO:0004100">
    <property type="term" value="F:chitin synthase activity"/>
    <property type="evidence" value="ECO:0007669"/>
    <property type="project" value="UniProtKB-EC"/>
</dbReference>
<keyword evidence="5" id="KW-0808">Transferase</keyword>
<evidence type="ECO:0000256" key="2">
    <source>
        <dbReference type="ARBA" id="ARBA00012543"/>
    </source>
</evidence>
<keyword evidence="7 10" id="KW-1133">Transmembrane helix</keyword>
<dbReference type="Pfam" id="PF03142">
    <property type="entry name" value="Chitin_synth_2"/>
    <property type="match status" value="1"/>
</dbReference>
<evidence type="ECO:0000256" key="9">
    <source>
        <dbReference type="ARBA" id="ARBA00023180"/>
    </source>
</evidence>
<evidence type="ECO:0000256" key="3">
    <source>
        <dbReference type="ARBA" id="ARBA00022475"/>
    </source>
</evidence>
<keyword evidence="9" id="KW-0325">Glycoprotein</keyword>
<evidence type="ECO:0000256" key="4">
    <source>
        <dbReference type="ARBA" id="ARBA00022676"/>
    </source>
</evidence>
<dbReference type="GO" id="GO:0005886">
    <property type="term" value="C:plasma membrane"/>
    <property type="evidence" value="ECO:0007669"/>
    <property type="project" value="UniProtKB-SubCell"/>
</dbReference>
<evidence type="ECO:0000313" key="11">
    <source>
        <dbReference type="EMBL" id="RMZ67133.1"/>
    </source>
</evidence>
<comment type="subcellular location">
    <subcellularLocation>
        <location evidence="1">Cell membrane</location>
        <topology evidence="1">Multi-pass membrane protein</topology>
    </subcellularLocation>
</comment>
<dbReference type="GO" id="GO:0030428">
    <property type="term" value="C:cell septum"/>
    <property type="evidence" value="ECO:0007669"/>
    <property type="project" value="TreeGrafter"/>
</dbReference>
<dbReference type="GO" id="GO:0031505">
    <property type="term" value="P:fungal-type cell wall organization"/>
    <property type="evidence" value="ECO:0007669"/>
    <property type="project" value="TreeGrafter"/>
</dbReference>
<dbReference type="InterPro" id="IPR029044">
    <property type="entry name" value="Nucleotide-diphossugar_trans"/>
</dbReference>
<evidence type="ECO:0000256" key="7">
    <source>
        <dbReference type="ARBA" id="ARBA00022989"/>
    </source>
</evidence>
<keyword evidence="4" id="KW-0328">Glycosyltransferase</keyword>
<dbReference type="OrthoDB" id="370884at2759"/>
<evidence type="ECO:0000256" key="6">
    <source>
        <dbReference type="ARBA" id="ARBA00022692"/>
    </source>
</evidence>
<dbReference type="PANTHER" id="PTHR22914">
    <property type="entry name" value="CHITIN SYNTHASE"/>
    <property type="match status" value="1"/>
</dbReference>
<dbReference type="EMBL" id="KE747810">
    <property type="protein sequence ID" value="RMZ67133.1"/>
    <property type="molecule type" value="Genomic_DNA"/>
</dbReference>
<evidence type="ECO:0000256" key="8">
    <source>
        <dbReference type="ARBA" id="ARBA00023136"/>
    </source>
</evidence>
<evidence type="ECO:0000256" key="5">
    <source>
        <dbReference type="ARBA" id="ARBA00022679"/>
    </source>
</evidence>
<keyword evidence="6 10" id="KW-0812">Transmembrane</keyword>
<keyword evidence="8 10" id="KW-0472">Membrane</keyword>
<protein>
    <recommendedName>
        <fullName evidence="2">chitin synthase</fullName>
        <ecNumber evidence="2">2.4.1.16</ecNumber>
    </recommendedName>
</protein>
<keyword evidence="3" id="KW-1003">Cell membrane</keyword>
<feature type="transmembrane region" description="Helical" evidence="10">
    <location>
        <begin position="540"/>
        <end position="558"/>
    </location>
</feature>
<dbReference type="SUPFAM" id="SSF53448">
    <property type="entry name" value="Nucleotide-diphospho-sugar transferases"/>
    <property type="match status" value="1"/>
</dbReference>
<dbReference type="GO" id="GO:0006031">
    <property type="term" value="P:chitin biosynthetic process"/>
    <property type="evidence" value="ECO:0007669"/>
    <property type="project" value="TreeGrafter"/>
</dbReference>
<organism evidence="11 12">
    <name type="scientific">Pyrenophora seminiperda CCB06</name>
    <dbReference type="NCBI Taxonomy" id="1302712"/>
    <lineage>
        <taxon>Eukaryota</taxon>
        <taxon>Fungi</taxon>
        <taxon>Dikarya</taxon>
        <taxon>Ascomycota</taxon>
        <taxon>Pezizomycotina</taxon>
        <taxon>Dothideomycetes</taxon>
        <taxon>Pleosporomycetidae</taxon>
        <taxon>Pleosporales</taxon>
        <taxon>Pleosporineae</taxon>
        <taxon>Pleosporaceae</taxon>
        <taxon>Pyrenophora</taxon>
    </lineage>
</organism>
<gene>
    <name evidence="11" type="ORF">GMOD_00001015</name>
</gene>
<dbReference type="AlphaFoldDB" id="A0A3M7LY17"/>
<dbReference type="PANTHER" id="PTHR22914:SF13">
    <property type="entry name" value="CHITIN SYNTHASE"/>
    <property type="match status" value="1"/>
</dbReference>
<evidence type="ECO:0000256" key="10">
    <source>
        <dbReference type="SAM" id="Phobius"/>
    </source>
</evidence>
<feature type="transmembrane region" description="Helical" evidence="10">
    <location>
        <begin position="86"/>
        <end position="107"/>
    </location>
</feature>
<dbReference type="EC" id="2.4.1.16" evidence="2"/>
<dbReference type="Gene3D" id="3.90.550.10">
    <property type="entry name" value="Spore Coat Polysaccharide Biosynthesis Protein SpsA, Chain A"/>
    <property type="match status" value="1"/>
</dbReference>